<name>A0A4S4K2N6_ALKAL</name>
<feature type="compositionally biased region" description="Polar residues" evidence="1">
    <location>
        <begin position="70"/>
        <end position="79"/>
    </location>
</feature>
<comment type="caution">
    <text evidence="2">The sequence shown here is derived from an EMBL/GenBank/DDBJ whole genome shotgun (WGS) entry which is preliminary data.</text>
</comment>
<sequence>MKNKDMDNSQSEQTIQEINLAMSLKLALLSGVLVTIGDAIATYAAKIAIDEAIQDNITQREETQEQEQRMQSLEKQSNY</sequence>
<protein>
    <recommendedName>
        <fullName evidence="4">Translation initiation factor 2</fullName>
    </recommendedName>
</protein>
<feature type="compositionally biased region" description="Basic and acidic residues" evidence="1">
    <location>
        <begin position="59"/>
        <end position="68"/>
    </location>
</feature>
<proteinExistence type="predicted"/>
<dbReference type="AlphaFoldDB" id="A0A4S4K2N6"/>
<accession>A0A4S4K2N6</accession>
<dbReference type="EMBL" id="JALP01000038">
    <property type="protein sequence ID" value="THG91895.1"/>
    <property type="molecule type" value="Genomic_DNA"/>
</dbReference>
<evidence type="ECO:0000256" key="1">
    <source>
        <dbReference type="SAM" id="MobiDB-lite"/>
    </source>
</evidence>
<feature type="region of interest" description="Disordered" evidence="1">
    <location>
        <begin position="59"/>
        <end position="79"/>
    </location>
</feature>
<organism evidence="2 3">
    <name type="scientific">Alkalihalobacillus alcalophilus ATCC 27647 = CGMCC 1.3604</name>
    <dbReference type="NCBI Taxonomy" id="1218173"/>
    <lineage>
        <taxon>Bacteria</taxon>
        <taxon>Bacillati</taxon>
        <taxon>Bacillota</taxon>
        <taxon>Bacilli</taxon>
        <taxon>Bacillales</taxon>
        <taxon>Bacillaceae</taxon>
        <taxon>Alkalihalobacillus</taxon>
    </lineage>
</organism>
<evidence type="ECO:0000313" key="2">
    <source>
        <dbReference type="EMBL" id="THG91895.1"/>
    </source>
</evidence>
<reference evidence="2 3" key="1">
    <citation type="submission" date="2014-01" db="EMBL/GenBank/DDBJ databases">
        <title>Draft genome sequencing of Bacillus alcalophilus CGMCC 1.3604.</title>
        <authorList>
            <person name="Yang J."/>
            <person name="Diao L."/>
            <person name="Yang S."/>
        </authorList>
    </citation>
    <scope>NUCLEOTIDE SEQUENCE [LARGE SCALE GENOMIC DNA]</scope>
    <source>
        <strain evidence="2 3">CGMCC 1.3604</strain>
    </source>
</reference>
<dbReference type="RefSeq" id="WP_004427644.1">
    <property type="nucleotide sequence ID" value="NZ_ALPT02000049.1"/>
</dbReference>
<dbReference type="Proteomes" id="UP000297014">
    <property type="component" value="Unassembled WGS sequence"/>
</dbReference>
<evidence type="ECO:0008006" key="4">
    <source>
        <dbReference type="Google" id="ProtNLM"/>
    </source>
</evidence>
<evidence type="ECO:0000313" key="3">
    <source>
        <dbReference type="Proteomes" id="UP000297014"/>
    </source>
</evidence>
<gene>
    <name evidence="2" type="ORF">AJ85_00940</name>
</gene>